<dbReference type="InParanoid" id="A0A2P6MT20"/>
<organism evidence="1 2">
    <name type="scientific">Planoprotostelium fungivorum</name>
    <dbReference type="NCBI Taxonomy" id="1890364"/>
    <lineage>
        <taxon>Eukaryota</taxon>
        <taxon>Amoebozoa</taxon>
        <taxon>Evosea</taxon>
        <taxon>Variosea</taxon>
        <taxon>Cavosteliida</taxon>
        <taxon>Cavosteliaceae</taxon>
        <taxon>Planoprotostelium</taxon>
    </lineage>
</organism>
<dbReference type="EMBL" id="MDYQ01000439">
    <property type="protein sequence ID" value="PRP74827.1"/>
    <property type="molecule type" value="Genomic_DNA"/>
</dbReference>
<gene>
    <name evidence="1" type="ORF">PROFUN_09527</name>
</gene>
<evidence type="ECO:0000313" key="2">
    <source>
        <dbReference type="Proteomes" id="UP000241769"/>
    </source>
</evidence>
<sequence>MTYGAYGTIPRMLEDIIYVLRQEYHGIPEVLEKRFMERFHNSYKPEAVINSFGNDRLGALITMLSIANIPTRRLNTGYEELQNYIKDIFGIDMTIPTVTSCMVWQDFEKIIAQYQALRIRLLKYVGDDCLLPGALLKLQWNVAVSEFPQYYVEDKHHCVLKNPPRFSPEGQILDEHSQLQLPPGIFKCGTNNPTVDIRVMAYDQDCNCCIVWEQLKHTGSSVKVSSDDIKEFYSEAKAIHIDPKIRPKGPRLVFITNKLPEFSKQDIDNLLERCQDLASWQPGTNNRDGKFKKQICRSAVFVLLAVKGSSVKVSLDDIKEFYSEAKTIHIDPKIRPKGPRLVFITNKLPEFSKQDIDNLLERCQDLAVITGDQMYQFLPIYLAEAVLATWNK</sequence>
<comment type="caution">
    <text evidence="1">The sequence shown here is derived from an EMBL/GenBank/DDBJ whole genome shotgun (WGS) entry which is preliminary data.</text>
</comment>
<name>A0A2P6MT20_9EUKA</name>
<dbReference type="Proteomes" id="UP000241769">
    <property type="component" value="Unassembled WGS sequence"/>
</dbReference>
<dbReference type="AlphaFoldDB" id="A0A2P6MT20"/>
<evidence type="ECO:0000313" key="1">
    <source>
        <dbReference type="EMBL" id="PRP74827.1"/>
    </source>
</evidence>
<reference evidence="1 2" key="1">
    <citation type="journal article" date="2018" name="Genome Biol. Evol.">
        <title>Multiple Roots of Fruiting Body Formation in Amoebozoa.</title>
        <authorList>
            <person name="Hillmann F."/>
            <person name="Forbes G."/>
            <person name="Novohradska S."/>
            <person name="Ferling I."/>
            <person name="Riege K."/>
            <person name="Groth M."/>
            <person name="Westermann M."/>
            <person name="Marz M."/>
            <person name="Spaller T."/>
            <person name="Winckler T."/>
            <person name="Schaap P."/>
            <person name="Glockner G."/>
        </authorList>
    </citation>
    <scope>NUCLEOTIDE SEQUENCE [LARGE SCALE GENOMIC DNA]</scope>
    <source>
        <strain evidence="1 2">Jena</strain>
    </source>
</reference>
<keyword evidence="2" id="KW-1185">Reference proteome</keyword>
<proteinExistence type="predicted"/>
<protein>
    <submittedName>
        <fullName evidence="1">Uncharacterized protein</fullName>
    </submittedName>
</protein>
<accession>A0A2P6MT20</accession>